<dbReference type="SMART" id="SM00935">
    <property type="entry name" value="OmpH"/>
    <property type="match status" value="1"/>
</dbReference>
<feature type="signal peptide" evidence="2">
    <location>
        <begin position="1"/>
        <end position="28"/>
    </location>
</feature>
<dbReference type="Gene3D" id="3.30.910.20">
    <property type="entry name" value="Skp domain"/>
    <property type="match status" value="1"/>
</dbReference>
<reference evidence="3 4" key="1">
    <citation type="submission" date="2015-09" db="EMBL/GenBank/DDBJ databases">
        <authorList>
            <consortium name="Swine Surveillance"/>
        </authorList>
    </citation>
    <scope>NUCLEOTIDE SEQUENCE [LARGE SCALE GENOMIC DNA]</scope>
    <source>
        <strain evidence="3 4">CECT 5294</strain>
    </source>
</reference>
<dbReference type="SUPFAM" id="SSF111384">
    <property type="entry name" value="OmpH-like"/>
    <property type="match status" value="1"/>
</dbReference>
<proteinExistence type="predicted"/>
<evidence type="ECO:0000256" key="1">
    <source>
        <dbReference type="SAM" id="MobiDB-lite"/>
    </source>
</evidence>
<gene>
    <name evidence="3" type="ORF">THS5294_00300</name>
</gene>
<dbReference type="RefSeq" id="WP_158508572.1">
    <property type="nucleotide sequence ID" value="NZ_CYRX01000008.1"/>
</dbReference>
<evidence type="ECO:0000256" key="2">
    <source>
        <dbReference type="SAM" id="SignalP"/>
    </source>
</evidence>
<dbReference type="InterPro" id="IPR024930">
    <property type="entry name" value="Skp_dom_sf"/>
</dbReference>
<dbReference type="InterPro" id="IPR005632">
    <property type="entry name" value="Chaperone_Skp"/>
</dbReference>
<evidence type="ECO:0000313" key="3">
    <source>
        <dbReference type="EMBL" id="CUH59020.1"/>
    </source>
</evidence>
<protein>
    <submittedName>
        <fullName evidence="3">Outer membrane protein</fullName>
    </submittedName>
</protein>
<accession>A0A0P1FH24</accession>
<dbReference type="GO" id="GO:0051082">
    <property type="term" value="F:unfolded protein binding"/>
    <property type="evidence" value="ECO:0007669"/>
    <property type="project" value="InterPro"/>
</dbReference>
<feature type="region of interest" description="Disordered" evidence="1">
    <location>
        <begin position="197"/>
        <end position="227"/>
    </location>
</feature>
<feature type="chain" id="PRO_5006062588" evidence="2">
    <location>
        <begin position="29"/>
        <end position="227"/>
    </location>
</feature>
<dbReference type="AlphaFoldDB" id="A0A0P1FH24"/>
<keyword evidence="2" id="KW-0732">Signal</keyword>
<dbReference type="EMBL" id="CYRX01000008">
    <property type="protein sequence ID" value="CUH59020.1"/>
    <property type="molecule type" value="Genomic_DNA"/>
</dbReference>
<dbReference type="Pfam" id="PF03938">
    <property type="entry name" value="OmpH"/>
    <property type="match status" value="1"/>
</dbReference>
<sequence length="227" mass="24686">MRRASGRALARTVLAATLTWLPMVPAVAQAPLPEIPRLAIVVLDRDALYTNSLFGQRIRREIEAASQALSLENRRIEAALVAEEQVLTDQRGQMDPAAFRAMADEFDTRVEEIRQAQDVKGRALAQQAEQASQLFFEFAGPVLTDLAQRTGALVVLDRRTVLAAADQVDITLRAIAEVDRVVGAGPGLEAMMDAQVQVPTQRPAAPQSRAPEPGTDDNTVESPVRID</sequence>
<organism evidence="3 4">
    <name type="scientific">Thalassobacter stenotrophicus</name>
    <dbReference type="NCBI Taxonomy" id="266809"/>
    <lineage>
        <taxon>Bacteria</taxon>
        <taxon>Pseudomonadati</taxon>
        <taxon>Pseudomonadota</taxon>
        <taxon>Alphaproteobacteria</taxon>
        <taxon>Rhodobacterales</taxon>
        <taxon>Roseobacteraceae</taxon>
        <taxon>Thalassobacter</taxon>
    </lineage>
</organism>
<evidence type="ECO:0000313" key="4">
    <source>
        <dbReference type="Proteomes" id="UP000051298"/>
    </source>
</evidence>
<dbReference type="Proteomes" id="UP000051298">
    <property type="component" value="Unassembled WGS sequence"/>
</dbReference>
<name>A0A0P1FH24_9RHOB</name>